<name>A0A2U1FM95_9PORP</name>
<organism evidence="3 4">
    <name type="scientific">Porphyromonas loveana</name>
    <dbReference type="NCBI Taxonomy" id="1884669"/>
    <lineage>
        <taxon>Bacteria</taxon>
        <taxon>Pseudomonadati</taxon>
        <taxon>Bacteroidota</taxon>
        <taxon>Bacteroidia</taxon>
        <taxon>Bacteroidales</taxon>
        <taxon>Porphyromonadaceae</taxon>
        <taxon>Porphyromonas</taxon>
    </lineage>
</organism>
<dbReference type="Pfam" id="PF13635">
    <property type="entry name" value="DUF4143"/>
    <property type="match status" value="1"/>
</dbReference>
<dbReference type="PANTHER" id="PTHR33295">
    <property type="entry name" value="ATPASE"/>
    <property type="match status" value="1"/>
</dbReference>
<dbReference type="Proteomes" id="UP000245462">
    <property type="component" value="Unassembled WGS sequence"/>
</dbReference>
<evidence type="ECO:0000259" key="1">
    <source>
        <dbReference type="Pfam" id="PF13173"/>
    </source>
</evidence>
<dbReference type="SUPFAM" id="SSF52540">
    <property type="entry name" value="P-loop containing nucleoside triphosphate hydrolases"/>
    <property type="match status" value="1"/>
</dbReference>
<accession>A0A2U1FM95</accession>
<reference evidence="3 4" key="1">
    <citation type="submission" date="2018-04" db="EMBL/GenBank/DDBJ databases">
        <title>Genomic Encyclopedia of Type Strains, Phase IV (KMG-IV): sequencing the most valuable type-strain genomes for metagenomic binning, comparative biology and taxonomic classification.</title>
        <authorList>
            <person name="Goeker M."/>
        </authorList>
    </citation>
    <scope>NUCLEOTIDE SEQUENCE [LARGE SCALE GENOMIC DNA]</scope>
    <source>
        <strain evidence="3 4">DSM 28520</strain>
    </source>
</reference>
<dbReference type="InterPro" id="IPR025420">
    <property type="entry name" value="DUF4143"/>
</dbReference>
<dbReference type="Pfam" id="PF13173">
    <property type="entry name" value="AAA_14"/>
    <property type="match status" value="1"/>
</dbReference>
<evidence type="ECO:0000313" key="3">
    <source>
        <dbReference type="EMBL" id="PVZ13313.1"/>
    </source>
</evidence>
<dbReference type="PANTHER" id="PTHR33295:SF19">
    <property type="entry name" value="ARCHAEAL ATPASE"/>
    <property type="match status" value="1"/>
</dbReference>
<comment type="caution">
    <text evidence="3">The sequence shown here is derived from an EMBL/GenBank/DDBJ whole genome shotgun (WGS) entry which is preliminary data.</text>
</comment>
<gene>
    <name evidence="3" type="ORF">C7382_1036</name>
</gene>
<evidence type="ECO:0008006" key="5">
    <source>
        <dbReference type="Google" id="ProtNLM"/>
    </source>
</evidence>
<dbReference type="InterPro" id="IPR041682">
    <property type="entry name" value="AAA_14"/>
</dbReference>
<evidence type="ECO:0000259" key="2">
    <source>
        <dbReference type="Pfam" id="PF13635"/>
    </source>
</evidence>
<proteinExistence type="predicted"/>
<keyword evidence="4" id="KW-1185">Reference proteome</keyword>
<evidence type="ECO:0000313" key="4">
    <source>
        <dbReference type="Proteomes" id="UP000245462"/>
    </source>
</evidence>
<feature type="domain" description="DUF4143" evidence="2">
    <location>
        <begin position="241"/>
        <end position="389"/>
    </location>
</feature>
<dbReference type="EMBL" id="QEKY01000003">
    <property type="protein sequence ID" value="PVZ13313.1"/>
    <property type="molecule type" value="Genomic_DNA"/>
</dbReference>
<sequence>MQKVRFMAECRLSSVKRNVMNDVTIDKRTLEIILSDQKEEIDNWTNEYLCPRNEERLVDLESPQAQVVIGVRRSGKSTLCLQTLIGAKVKFAYVDFDDERLAKLDADRLNNVLEVLYKVYGDFKHIFLDEIQNIEGWPLFVNRLLRTKIHVMLTGSNAKLLSSDLATHLTGRSSEIALYPFSFAEYCTMKGIDYNLRTTKGIADRRRTFDEYLRDGGFPELTKIKSGRKYITNLVDNILKRDIEQRYHIAFPALFENMAYHLLNISPYIVSTSDLTETFNIKSPHTVRNYIKYLKEAYVLIGIKKYSPKSKQRITQEKVYAVDVAFMNRRENAFAGDNLGWRLETNVVNHLVRKCNNEGWDIYYLNDRSGECDFVICNGNKVLQCIQVSYDISAEKTRKREINGLLLAHRQTRCENLLLLTDHEYEDIIQNGLQIQIRPVYEWSTEFLGKE</sequence>
<dbReference type="InterPro" id="IPR027417">
    <property type="entry name" value="P-loop_NTPase"/>
</dbReference>
<feature type="domain" description="AAA" evidence="1">
    <location>
        <begin position="64"/>
        <end position="187"/>
    </location>
</feature>
<protein>
    <recommendedName>
        <fullName evidence="5">AAA+ ATPase domain-containing protein</fullName>
    </recommendedName>
</protein>
<dbReference type="AlphaFoldDB" id="A0A2U1FM95"/>